<keyword evidence="9" id="KW-0539">Nucleus</keyword>
<dbReference type="Proteomes" id="UP001347796">
    <property type="component" value="Unassembled WGS sequence"/>
</dbReference>
<evidence type="ECO:0000256" key="3">
    <source>
        <dbReference type="ARBA" id="ARBA00022741"/>
    </source>
</evidence>
<organism evidence="11 12">
    <name type="scientific">Patella caerulea</name>
    <name type="common">Rayed Mediterranean limpet</name>
    <dbReference type="NCBI Taxonomy" id="87958"/>
    <lineage>
        <taxon>Eukaryota</taxon>
        <taxon>Metazoa</taxon>
        <taxon>Spiralia</taxon>
        <taxon>Lophotrochozoa</taxon>
        <taxon>Mollusca</taxon>
        <taxon>Gastropoda</taxon>
        <taxon>Patellogastropoda</taxon>
        <taxon>Patelloidea</taxon>
        <taxon>Patellidae</taxon>
        <taxon>Patella</taxon>
    </lineage>
</organism>
<evidence type="ECO:0000256" key="5">
    <source>
        <dbReference type="ARBA" id="ARBA00022840"/>
    </source>
</evidence>
<keyword evidence="5" id="KW-0067">ATP-binding</keyword>
<dbReference type="GO" id="GO:0071140">
    <property type="term" value="P:resolution of mitotic recombination intermediates"/>
    <property type="evidence" value="ECO:0007669"/>
    <property type="project" value="TreeGrafter"/>
</dbReference>
<dbReference type="GO" id="GO:0005524">
    <property type="term" value="F:ATP binding"/>
    <property type="evidence" value="ECO:0007669"/>
    <property type="project" value="UniProtKB-KW"/>
</dbReference>
<dbReference type="PIRSF" id="PIRSF005856">
    <property type="entry name" value="Rad51"/>
    <property type="match status" value="1"/>
</dbReference>
<dbReference type="InterPro" id="IPR058766">
    <property type="entry name" value="HHH_XRCC3_RAD51B"/>
</dbReference>
<dbReference type="InterPro" id="IPR016467">
    <property type="entry name" value="DNA_recomb/repair_RecA-like"/>
</dbReference>
<dbReference type="GO" id="GO:0005657">
    <property type="term" value="C:replication fork"/>
    <property type="evidence" value="ECO:0007669"/>
    <property type="project" value="TreeGrafter"/>
</dbReference>
<reference evidence="11 12" key="1">
    <citation type="submission" date="2024-01" db="EMBL/GenBank/DDBJ databases">
        <title>The genome of the rayed Mediterranean limpet Patella caerulea (Linnaeus, 1758).</title>
        <authorList>
            <person name="Anh-Thu Weber A."/>
            <person name="Halstead-Nussloch G."/>
        </authorList>
    </citation>
    <scope>NUCLEOTIDE SEQUENCE [LARGE SCALE GENOMIC DNA]</scope>
    <source>
        <strain evidence="11">AATW-2023a</strain>
        <tissue evidence="11">Whole specimen</tissue>
    </source>
</reference>
<comment type="subcellular location">
    <subcellularLocation>
        <location evidence="1">Nucleus</location>
    </subcellularLocation>
</comment>
<protein>
    <recommendedName>
        <fullName evidence="10">RecA family profile 1 domain-containing protein</fullName>
    </recommendedName>
</protein>
<feature type="domain" description="RecA family profile 1" evidence="10">
    <location>
        <begin position="79"/>
        <end position="256"/>
    </location>
</feature>
<evidence type="ECO:0000256" key="7">
    <source>
        <dbReference type="ARBA" id="ARBA00023172"/>
    </source>
</evidence>
<dbReference type="Pfam" id="PF26169">
    <property type="entry name" value="HHH_XRCC3_RpoA"/>
    <property type="match status" value="1"/>
</dbReference>
<comment type="caution">
    <text evidence="11">The sequence shown here is derived from an EMBL/GenBank/DDBJ whole genome shotgun (WGS) entry which is preliminary data.</text>
</comment>
<dbReference type="InterPro" id="IPR020588">
    <property type="entry name" value="RecA_ATP-bd"/>
</dbReference>
<gene>
    <name evidence="11" type="ORF">SNE40_009118</name>
</gene>
<keyword evidence="7" id="KW-0233">DNA recombination</keyword>
<proteinExistence type="inferred from homology"/>
<keyword evidence="4" id="KW-0227">DNA damage</keyword>
<evidence type="ECO:0000313" key="11">
    <source>
        <dbReference type="EMBL" id="KAK6181215.1"/>
    </source>
</evidence>
<keyword evidence="8" id="KW-0234">DNA repair</keyword>
<evidence type="ECO:0000256" key="2">
    <source>
        <dbReference type="ARBA" id="ARBA00007095"/>
    </source>
</evidence>
<dbReference type="PROSITE" id="PS50162">
    <property type="entry name" value="RECA_2"/>
    <property type="match status" value="1"/>
</dbReference>
<evidence type="ECO:0000256" key="9">
    <source>
        <dbReference type="ARBA" id="ARBA00023242"/>
    </source>
</evidence>
<dbReference type="PANTHER" id="PTHR46487">
    <property type="entry name" value="DNA REPAIR PROTEIN XRCC3"/>
    <property type="match status" value="1"/>
</dbReference>
<dbReference type="PANTHER" id="PTHR46487:SF1">
    <property type="entry name" value="DNA REPAIR PROTEIN XRCC3"/>
    <property type="match status" value="1"/>
</dbReference>
<dbReference type="InterPro" id="IPR047348">
    <property type="entry name" value="XRCC3-like_C"/>
</dbReference>
<dbReference type="InterPro" id="IPR013632">
    <property type="entry name" value="Rad51_C"/>
</dbReference>
<evidence type="ECO:0000256" key="6">
    <source>
        <dbReference type="ARBA" id="ARBA00023125"/>
    </source>
</evidence>
<dbReference type="SUPFAM" id="SSF52540">
    <property type="entry name" value="P-loop containing nucleoside triphosphate hydrolases"/>
    <property type="match status" value="1"/>
</dbReference>
<dbReference type="GO" id="GO:0090656">
    <property type="term" value="P:t-circle formation"/>
    <property type="evidence" value="ECO:0007669"/>
    <property type="project" value="TreeGrafter"/>
</dbReference>
<dbReference type="GO" id="GO:0000400">
    <property type="term" value="F:four-way junction DNA binding"/>
    <property type="evidence" value="ECO:0007669"/>
    <property type="project" value="TreeGrafter"/>
</dbReference>
<accession>A0AAN8Q2N4</accession>
<evidence type="ECO:0000256" key="8">
    <source>
        <dbReference type="ARBA" id="ARBA00023204"/>
    </source>
</evidence>
<keyword evidence="6" id="KW-0238">DNA-binding</keyword>
<keyword evidence="12" id="KW-1185">Reference proteome</keyword>
<dbReference type="GO" id="GO:0140664">
    <property type="term" value="F:ATP-dependent DNA damage sensor activity"/>
    <property type="evidence" value="ECO:0007669"/>
    <property type="project" value="InterPro"/>
</dbReference>
<evidence type="ECO:0000256" key="4">
    <source>
        <dbReference type="ARBA" id="ARBA00022763"/>
    </source>
</evidence>
<dbReference type="CDD" id="cd19491">
    <property type="entry name" value="XRCC3"/>
    <property type="match status" value="1"/>
</dbReference>
<evidence type="ECO:0000313" key="12">
    <source>
        <dbReference type="Proteomes" id="UP001347796"/>
    </source>
</evidence>
<dbReference type="GO" id="GO:0033065">
    <property type="term" value="C:Rad51C-XRCC3 complex"/>
    <property type="evidence" value="ECO:0007669"/>
    <property type="project" value="TreeGrafter"/>
</dbReference>
<dbReference type="InterPro" id="IPR027417">
    <property type="entry name" value="P-loop_NTPase"/>
</dbReference>
<evidence type="ECO:0000259" key="10">
    <source>
        <dbReference type="PROSITE" id="PS50162"/>
    </source>
</evidence>
<dbReference type="GO" id="GO:0045003">
    <property type="term" value="P:double-strand break repair via synthesis-dependent strand annealing"/>
    <property type="evidence" value="ECO:0007669"/>
    <property type="project" value="TreeGrafter"/>
</dbReference>
<keyword evidence="3" id="KW-0547">Nucleotide-binding</keyword>
<evidence type="ECO:0000256" key="1">
    <source>
        <dbReference type="ARBA" id="ARBA00004123"/>
    </source>
</evidence>
<comment type="similarity">
    <text evidence="2">Belongs to the RecA family. RAD51 subfamily.</text>
</comment>
<dbReference type="GO" id="GO:0000722">
    <property type="term" value="P:telomere maintenance via recombination"/>
    <property type="evidence" value="ECO:0007669"/>
    <property type="project" value="TreeGrafter"/>
</dbReference>
<dbReference type="EMBL" id="JAZGQO010000007">
    <property type="protein sequence ID" value="KAK6181215.1"/>
    <property type="molecule type" value="Genomic_DNA"/>
</dbReference>
<dbReference type="AlphaFoldDB" id="A0AAN8Q2N4"/>
<dbReference type="Gene3D" id="3.40.50.300">
    <property type="entry name" value="P-loop containing nucleotide triphosphate hydrolases"/>
    <property type="match status" value="1"/>
</dbReference>
<name>A0AAN8Q2N4_PATCE</name>
<dbReference type="Pfam" id="PF08423">
    <property type="entry name" value="Rad51"/>
    <property type="match status" value="1"/>
</dbReference>
<sequence length="337" mass="37571">MSKFDHLDINPRILTAIKRTKLTSVESVLSLSGPDLERTCQLSSSDVSTLKHAIAESIPKPDPCTALDLWKEECSNNLKIKKLSIGCDVFDNFLRGGIISRGITELSGESASGKTQFCLQLCLTVQLPVTHGGLAGGVVYICTEDAFPNKRLQQLITHYNEKYSGLKERIQFSDNIYIEHISDYDGLTYCIHKKLPVLLAQGLIQLVIVDSVAALFRCDYENHEMIKRAKHMNTFAGKLRSFSQQYNIPIVCVNQVSDCFDKSSTRKVLPALGLTWSNQVTSRFILAKTSCPIQLENSIPNESVDGSVRKFEVVFAPNIPQIVFPFIVDKYGIHGLK</sequence>